<dbReference type="PROSITE" id="PS50042">
    <property type="entry name" value="CNMP_BINDING_3"/>
    <property type="match status" value="3"/>
</dbReference>
<sequence>MSVHAPTRPTGNDERNNMPIVMVNTSISTSRASASVKATRPESRSETLNSDSIVNNNRKLKGFSRAAHSILAMNGLQSGLRDSNTAVKNTLDVGQRSNESITKSAPKPRVSLAHMLKSRVLKKFVSTQQLSETPAILKKQSSVLADWVTLTTLRKQQEEDSIEDEDFGQDVQLDSDIRIDTTAKSPLYGRELILEEACRRALALDSEQRTEEDIQDLGRWFQATKLQIVTDFEHLKPSELELLCRRMTCVTYSPAETIFCQGDEGDALFIVFTGIVEVRVSQRFLGEVVEVTVCELGKGEFFGERSLLNNDVRAATVLSKTATELVRITRNDYNLMLKNDQLEFLSRMQLAKGIGVQRPAQRTQREYIKVLAKPKGARTKSEIDMLSEYLQTLKFFRTLSKSFIRELCEVVEFLGLPAGTCVFREGEVGDLFYIIFSGSVDVNVNSKDFKGNLQMTKLINLTEGSHFGELALMKGKGVRSATVITREKCQLLVICERDYNTTLRRMQKKDMVRRIGVLNQISMFQMPEWTDELLKELSYVLVEQKLTTGSVLYRQGDRASHVYFVVRGEVIVTKEIFDICTQVKHEVFVERIGRFRVVGDDAAAGLTFNEVISREVTVTASTPVELLFLSKHDVFHRLSLSARERLRAAAHSHAETIVYLDRLHKTQKWETYKHKVLHNHINHERIEKILPSATAHTRSPCSEKVSNLLHLGQSNLVQTSFEKAKPAFQQKRVESTISSNMKMLPVQRQALIPANDLLLLNPELKNPFRSYQTLNHYVKSFNADVPPSSARQHHLHSALVAEEHWRNQILKEGNPIASFDINVVDKCPKSIEFESVKDTTKLLDRREHSIMPHLPQPPSVVRPSCKSLTLTSQALNHLVQENFIFSRPTKRTTQDGNTQTVKPQQSMVTEVSKEVLKSEGETEPSKSFDDKIYVVFAIRDEDKETGIKFPSFQILPVLWTMSSLDEVAKQIRENFQLPNCKYFVLPINTFSLMPKASRSKLDEENFYLRLSGTGTHNNRSKKPLANLTNEKSLQSSSSESAVQFASFQELVILPLTCVHDHEAEVVIPGSTYKLESPVPSVNHSANYSSCRQTSHSARNAFAVASVVLWQAEVVNSQHVEPIVAVHALFASELDAATFAHTFSPLKYLKISMLCVFPLGKWIQLEHAQKYCVRVESCKQEKRSVKASEPFSSPNSRPLTRSPFQPQKPIWQQEREEAQSLHNIICTQILERKREQNGGLRSQPLNSLDDKLDALHIYLQTTAATPTRNKHGGSLLLKLRQAKRFDTMVRSSIARASVSNDTALLSPLPSVISE</sequence>
<dbReference type="GeneID" id="36400701"/>
<feature type="compositionally biased region" description="Polar residues" evidence="1">
    <location>
        <begin position="1189"/>
        <end position="1204"/>
    </location>
</feature>
<dbReference type="PANTHER" id="PTHR23011:SF28">
    <property type="entry name" value="CYCLIC NUCLEOTIDE-BINDING DOMAIN CONTAINING PROTEIN"/>
    <property type="match status" value="1"/>
</dbReference>
<evidence type="ECO:0000259" key="2">
    <source>
        <dbReference type="PROSITE" id="PS50042"/>
    </source>
</evidence>
<dbReference type="Gene3D" id="2.60.120.10">
    <property type="entry name" value="Jelly Rolls"/>
    <property type="match status" value="3"/>
</dbReference>
<dbReference type="STRING" id="4781.A0A0P1B2C2"/>
<name>A0A0P1B2C2_PLAHL</name>
<dbReference type="SUPFAM" id="SSF51206">
    <property type="entry name" value="cAMP-binding domain-like"/>
    <property type="match status" value="3"/>
</dbReference>
<organism evidence="3 4">
    <name type="scientific">Plasmopara halstedii</name>
    <name type="common">Downy mildew of sunflower</name>
    <dbReference type="NCBI Taxonomy" id="4781"/>
    <lineage>
        <taxon>Eukaryota</taxon>
        <taxon>Sar</taxon>
        <taxon>Stramenopiles</taxon>
        <taxon>Oomycota</taxon>
        <taxon>Peronosporomycetes</taxon>
        <taxon>Peronosporales</taxon>
        <taxon>Peronosporaceae</taxon>
        <taxon>Plasmopara</taxon>
    </lineage>
</organism>
<feature type="region of interest" description="Disordered" evidence="1">
    <location>
        <begin position="29"/>
        <end position="49"/>
    </location>
</feature>
<dbReference type="InterPro" id="IPR018488">
    <property type="entry name" value="cNMP-bd_CS"/>
</dbReference>
<evidence type="ECO:0000313" key="4">
    <source>
        <dbReference type="Proteomes" id="UP000054928"/>
    </source>
</evidence>
<dbReference type="Pfam" id="PF00027">
    <property type="entry name" value="cNMP_binding"/>
    <property type="match status" value="3"/>
</dbReference>
<dbReference type="InterPro" id="IPR018490">
    <property type="entry name" value="cNMP-bd_dom_sf"/>
</dbReference>
<reference evidence="4" key="1">
    <citation type="submission" date="2014-09" db="EMBL/GenBank/DDBJ databases">
        <authorList>
            <person name="Sharma Rahul"/>
            <person name="Thines Marco"/>
        </authorList>
    </citation>
    <scope>NUCLEOTIDE SEQUENCE [LARGE SCALE GENOMIC DNA]</scope>
</reference>
<dbReference type="EMBL" id="CCYD01002887">
    <property type="protein sequence ID" value="CEG48176.1"/>
    <property type="molecule type" value="Genomic_DNA"/>
</dbReference>
<dbReference type="OrthoDB" id="417078at2759"/>
<evidence type="ECO:0000313" key="3">
    <source>
        <dbReference type="EMBL" id="CEG48176.1"/>
    </source>
</evidence>
<keyword evidence="4" id="KW-1185">Reference proteome</keyword>
<dbReference type="OMA" id="LCRRMTC"/>
<protein>
    <submittedName>
        <fullName evidence="3">cAMP-regulated guanine nucleotide exchange factor</fullName>
    </submittedName>
</protein>
<feature type="region of interest" description="Disordered" evidence="1">
    <location>
        <begin position="1183"/>
        <end position="1204"/>
    </location>
</feature>
<proteinExistence type="predicted"/>
<dbReference type="PROSITE" id="PS00889">
    <property type="entry name" value="CNMP_BINDING_2"/>
    <property type="match status" value="2"/>
</dbReference>
<dbReference type="RefSeq" id="XP_024584545.1">
    <property type="nucleotide sequence ID" value="XM_024719226.1"/>
</dbReference>
<dbReference type="InterPro" id="IPR000595">
    <property type="entry name" value="cNMP-bd_dom"/>
</dbReference>
<feature type="domain" description="Cyclic nucleotide-binding" evidence="2">
    <location>
        <begin position="395"/>
        <end position="503"/>
    </location>
</feature>
<dbReference type="PANTHER" id="PTHR23011">
    <property type="entry name" value="CYCLIC NUCLEOTIDE-BINDING DOMAIN CONTAINING PROTEIN"/>
    <property type="match status" value="1"/>
</dbReference>
<feature type="domain" description="Cyclic nucleotide-binding" evidence="2">
    <location>
        <begin position="525"/>
        <end position="631"/>
    </location>
</feature>
<dbReference type="InterPro" id="IPR014710">
    <property type="entry name" value="RmlC-like_jellyroll"/>
</dbReference>
<dbReference type="SMART" id="SM00100">
    <property type="entry name" value="cNMP"/>
    <property type="match status" value="3"/>
</dbReference>
<dbReference type="Proteomes" id="UP000054928">
    <property type="component" value="Unassembled WGS sequence"/>
</dbReference>
<dbReference type="CDD" id="cd00038">
    <property type="entry name" value="CAP_ED"/>
    <property type="match status" value="3"/>
</dbReference>
<dbReference type="PRINTS" id="PR00103">
    <property type="entry name" value="CAMPKINASE"/>
</dbReference>
<feature type="domain" description="Cyclic nucleotide-binding" evidence="2">
    <location>
        <begin position="231"/>
        <end position="337"/>
    </location>
</feature>
<accession>A0A0P1B2C2</accession>
<evidence type="ECO:0000256" key="1">
    <source>
        <dbReference type="SAM" id="MobiDB-lite"/>
    </source>
</evidence>